<protein>
    <submittedName>
        <fullName evidence="1">Uncharacterized protein</fullName>
    </submittedName>
</protein>
<evidence type="ECO:0000313" key="2">
    <source>
        <dbReference type="Proteomes" id="UP001153332"/>
    </source>
</evidence>
<sequence>MSTSDSSAGNKVRRMRIRELLPDVHFGDWATGSLNSITDVPGVLVHTQEIIADDGNVNTGVTSILPRKDWFYNACYAGLFSFNGSGEMTGSHWINETGLLHSPIIITNSFAVGAAYQGIYEYAIKSQGAAKGQVDWFLLPVVAETFDGYLNDLTQFPITPGHIVKGLENVSGDRVREGCVGGGTGMICHYFKGGTGSSSRVVPGFDTKGEPNNYTVGALVQANYGKKANFRISGVPVGRILAQEDAKAAELDAEKKRAQEDLEREKERKDGSIIVILATDAPLHPTQLQRLAKRATVGLARVGGQGHNPSGDLFLAFSTGNKIPVQSISMERRAVDPWKPTPFTADLVDDSSINGLFEAAAEATEEAIYNAVCMAETMVGNLGHKIDALPLEKVKEIMEKYKI</sequence>
<evidence type="ECO:0000313" key="1">
    <source>
        <dbReference type="EMBL" id="KAJ8125087.1"/>
    </source>
</evidence>
<accession>A0ACC2JCH3</accession>
<proteinExistence type="predicted"/>
<dbReference type="Proteomes" id="UP001153332">
    <property type="component" value="Unassembled WGS sequence"/>
</dbReference>
<reference evidence="1" key="1">
    <citation type="submission" date="2022-12" db="EMBL/GenBank/DDBJ databases">
        <title>Genome Sequence of Lasiodiplodia mahajangana.</title>
        <authorList>
            <person name="Buettner E."/>
        </authorList>
    </citation>
    <scope>NUCLEOTIDE SEQUENCE</scope>
    <source>
        <strain evidence="1">VT137</strain>
    </source>
</reference>
<organism evidence="1 2">
    <name type="scientific">Lasiodiplodia mahajangana</name>
    <dbReference type="NCBI Taxonomy" id="1108764"/>
    <lineage>
        <taxon>Eukaryota</taxon>
        <taxon>Fungi</taxon>
        <taxon>Dikarya</taxon>
        <taxon>Ascomycota</taxon>
        <taxon>Pezizomycotina</taxon>
        <taxon>Dothideomycetes</taxon>
        <taxon>Dothideomycetes incertae sedis</taxon>
        <taxon>Botryosphaeriales</taxon>
        <taxon>Botryosphaeriaceae</taxon>
        <taxon>Lasiodiplodia</taxon>
    </lineage>
</organism>
<name>A0ACC2JCH3_9PEZI</name>
<comment type="caution">
    <text evidence="1">The sequence shown here is derived from an EMBL/GenBank/DDBJ whole genome shotgun (WGS) entry which is preliminary data.</text>
</comment>
<dbReference type="EMBL" id="JAPUUL010002573">
    <property type="protein sequence ID" value="KAJ8125087.1"/>
    <property type="molecule type" value="Genomic_DNA"/>
</dbReference>
<keyword evidence="2" id="KW-1185">Reference proteome</keyword>
<gene>
    <name evidence="1" type="ORF">O1611_g8553</name>
</gene>